<protein>
    <recommendedName>
        <fullName evidence="3">Phage ABA sandwich domain-containing protein</fullName>
    </recommendedName>
</protein>
<dbReference type="Proteomes" id="UP000192418">
    <property type="component" value="Unassembled WGS sequence"/>
</dbReference>
<organism evidence="1 2">
    <name type="scientific">Desulfocicer vacuolatum DSM 3385</name>
    <dbReference type="NCBI Taxonomy" id="1121400"/>
    <lineage>
        <taxon>Bacteria</taxon>
        <taxon>Pseudomonadati</taxon>
        <taxon>Thermodesulfobacteriota</taxon>
        <taxon>Desulfobacteria</taxon>
        <taxon>Desulfobacterales</taxon>
        <taxon>Desulfobacteraceae</taxon>
        <taxon>Desulfocicer</taxon>
    </lineage>
</organism>
<proteinExistence type="predicted"/>
<dbReference type="AlphaFoldDB" id="A0A1W2BZB6"/>
<reference evidence="1 2" key="1">
    <citation type="submission" date="2017-04" db="EMBL/GenBank/DDBJ databases">
        <authorList>
            <person name="Afonso C.L."/>
            <person name="Miller P.J."/>
            <person name="Scott M.A."/>
            <person name="Spackman E."/>
            <person name="Goraichik I."/>
            <person name="Dimitrov K.M."/>
            <person name="Suarez D.L."/>
            <person name="Swayne D.E."/>
        </authorList>
    </citation>
    <scope>NUCLEOTIDE SEQUENCE [LARGE SCALE GENOMIC DNA]</scope>
    <source>
        <strain evidence="1 2">DSM 3385</strain>
    </source>
</reference>
<gene>
    <name evidence="1" type="ORF">SAMN02746065_11023</name>
</gene>
<evidence type="ECO:0000313" key="2">
    <source>
        <dbReference type="Proteomes" id="UP000192418"/>
    </source>
</evidence>
<evidence type="ECO:0000313" key="1">
    <source>
        <dbReference type="EMBL" id="SMC78240.1"/>
    </source>
</evidence>
<accession>A0A1W2BZB6</accession>
<keyword evidence="2" id="KW-1185">Reference proteome</keyword>
<dbReference type="RefSeq" id="WP_170923790.1">
    <property type="nucleotide sequence ID" value="NZ_FWXY01000010.1"/>
</dbReference>
<dbReference type="EMBL" id="FWXY01000010">
    <property type="protein sequence ID" value="SMC78240.1"/>
    <property type="molecule type" value="Genomic_DNA"/>
</dbReference>
<name>A0A1W2BZB6_9BACT</name>
<evidence type="ECO:0008006" key="3">
    <source>
        <dbReference type="Google" id="ProtNLM"/>
    </source>
</evidence>
<sequence>MSDSIPEILEKQLKHHLGKAVPANVAHDIHSALQLSEVLEAKGFSFRLKDLCPKSLNETQWSAVFIKDGQEFSANNAESAVAICTAAVGALSGK</sequence>